<feature type="site" description="Contributes to redox potential value" evidence="8">
    <location>
        <position position="30"/>
    </location>
</feature>
<comment type="similarity">
    <text evidence="1 7">Belongs to the thioredoxin family.</text>
</comment>
<evidence type="ECO:0000256" key="6">
    <source>
        <dbReference type="ARBA" id="ARBA00023284"/>
    </source>
</evidence>
<dbReference type="EMBL" id="QSSQ01000004">
    <property type="protein sequence ID" value="RGM07092.1"/>
    <property type="molecule type" value="Genomic_DNA"/>
</dbReference>
<dbReference type="SUPFAM" id="SSF52833">
    <property type="entry name" value="Thioredoxin-like"/>
    <property type="match status" value="1"/>
</dbReference>
<dbReference type="OrthoDB" id="9790390at2"/>
<evidence type="ECO:0000256" key="5">
    <source>
        <dbReference type="ARBA" id="ARBA00023157"/>
    </source>
</evidence>
<feature type="active site" description="Nucleophile" evidence="8">
    <location>
        <position position="31"/>
    </location>
</feature>
<evidence type="ECO:0000313" key="15">
    <source>
        <dbReference type="Proteomes" id="UP000095651"/>
    </source>
</evidence>
<dbReference type="InterPro" id="IPR036249">
    <property type="entry name" value="Thioredoxin-like_sf"/>
</dbReference>
<evidence type="ECO:0000313" key="18">
    <source>
        <dbReference type="Proteomes" id="UP000263014"/>
    </source>
</evidence>
<evidence type="ECO:0000313" key="16">
    <source>
        <dbReference type="Proteomes" id="UP000261023"/>
    </source>
</evidence>
<dbReference type="Pfam" id="PF00085">
    <property type="entry name" value="Thioredoxin"/>
    <property type="match status" value="1"/>
</dbReference>
<dbReference type="GO" id="GO:0015035">
    <property type="term" value="F:protein-disulfide reductase activity"/>
    <property type="evidence" value="ECO:0007669"/>
    <property type="project" value="InterPro"/>
</dbReference>
<evidence type="ECO:0000313" key="17">
    <source>
        <dbReference type="Proteomes" id="UP000261257"/>
    </source>
</evidence>
<evidence type="ECO:0000256" key="4">
    <source>
        <dbReference type="ARBA" id="ARBA00022982"/>
    </source>
</evidence>
<dbReference type="PANTHER" id="PTHR45663:SF11">
    <property type="entry name" value="GEO12009P1"/>
    <property type="match status" value="1"/>
</dbReference>
<evidence type="ECO:0000256" key="1">
    <source>
        <dbReference type="ARBA" id="ARBA00008987"/>
    </source>
</evidence>
<dbReference type="Proteomes" id="UP000261023">
    <property type="component" value="Unassembled WGS sequence"/>
</dbReference>
<dbReference type="PANTHER" id="PTHR45663">
    <property type="entry name" value="GEO12009P1"/>
    <property type="match status" value="1"/>
</dbReference>
<dbReference type="GO" id="GO:0005737">
    <property type="term" value="C:cytoplasm"/>
    <property type="evidence" value="ECO:0007669"/>
    <property type="project" value="TreeGrafter"/>
</dbReference>
<dbReference type="AlphaFoldDB" id="A0A174FLM0"/>
<keyword evidence="6 9" id="KW-0676">Redox-active center</keyword>
<protein>
    <recommendedName>
        <fullName evidence="2 7">Thioredoxin</fullName>
    </recommendedName>
</protein>
<evidence type="ECO:0000256" key="3">
    <source>
        <dbReference type="ARBA" id="ARBA00022448"/>
    </source>
</evidence>
<organism evidence="11 15">
    <name type="scientific">Hungatella hathewayi</name>
    <dbReference type="NCBI Taxonomy" id="154046"/>
    <lineage>
        <taxon>Bacteria</taxon>
        <taxon>Bacillati</taxon>
        <taxon>Bacillota</taxon>
        <taxon>Clostridia</taxon>
        <taxon>Lachnospirales</taxon>
        <taxon>Lachnospiraceae</taxon>
        <taxon>Hungatella</taxon>
    </lineage>
</organism>
<dbReference type="RefSeq" id="WP_002600909.1">
    <property type="nucleotide sequence ID" value="NZ_CABIXC010000007.1"/>
</dbReference>
<sequence>MLKEVNSEEFKELAGKGLVLADFFSTTCGPCKMLGFVLKDVEKEFGDDLTILKVDFDQNKDLTAEYGVTGYPTLVLLKEGEEVGRLQGLQQKPVIIKLVEEHK</sequence>
<feature type="disulfide bond" description="Redox-active" evidence="9">
    <location>
        <begin position="28"/>
        <end position="31"/>
    </location>
</feature>
<dbReference type="Proteomes" id="UP000261257">
    <property type="component" value="Unassembled WGS sequence"/>
</dbReference>
<keyword evidence="5 9" id="KW-1015">Disulfide bond</keyword>
<dbReference type="GeneID" id="86059689"/>
<evidence type="ECO:0000256" key="9">
    <source>
        <dbReference type="PIRSR" id="PIRSR000077-4"/>
    </source>
</evidence>
<evidence type="ECO:0000259" key="10">
    <source>
        <dbReference type="PROSITE" id="PS51352"/>
    </source>
</evidence>
<dbReference type="Proteomes" id="UP000095651">
    <property type="component" value="Unassembled WGS sequence"/>
</dbReference>
<dbReference type="Gene3D" id="3.40.30.10">
    <property type="entry name" value="Glutaredoxin"/>
    <property type="match status" value="1"/>
</dbReference>
<evidence type="ECO:0000313" key="12">
    <source>
        <dbReference type="EMBL" id="RGD72090.1"/>
    </source>
</evidence>
<proteinExistence type="inferred from homology"/>
<evidence type="ECO:0000313" key="13">
    <source>
        <dbReference type="EMBL" id="RGI99215.1"/>
    </source>
</evidence>
<reference evidence="16 17" key="2">
    <citation type="submission" date="2018-08" db="EMBL/GenBank/DDBJ databases">
        <title>A genome reference for cultivated species of the human gut microbiota.</title>
        <authorList>
            <person name="Zou Y."/>
            <person name="Xue W."/>
            <person name="Luo G."/>
        </authorList>
    </citation>
    <scope>NUCLEOTIDE SEQUENCE [LARGE SCALE GENOMIC DNA]</scope>
    <source>
        <strain evidence="12 16">AF19-13AC</strain>
        <strain evidence="14 17">TF05-11AC</strain>
        <strain evidence="13 18">TM09-12</strain>
    </source>
</reference>
<feature type="domain" description="Thioredoxin" evidence="10">
    <location>
        <begin position="1"/>
        <end position="103"/>
    </location>
</feature>
<dbReference type="EMBL" id="QSON01000014">
    <property type="protein sequence ID" value="RGI99215.1"/>
    <property type="molecule type" value="Genomic_DNA"/>
</dbReference>
<dbReference type="PROSITE" id="PS00194">
    <property type="entry name" value="THIOREDOXIN_1"/>
    <property type="match status" value="1"/>
</dbReference>
<evidence type="ECO:0000256" key="8">
    <source>
        <dbReference type="PIRSR" id="PIRSR000077-1"/>
    </source>
</evidence>
<feature type="active site" description="Nucleophile" evidence="8">
    <location>
        <position position="28"/>
    </location>
</feature>
<dbReference type="PROSITE" id="PS51352">
    <property type="entry name" value="THIOREDOXIN_2"/>
    <property type="match status" value="1"/>
</dbReference>
<dbReference type="Proteomes" id="UP000263014">
    <property type="component" value="Unassembled WGS sequence"/>
</dbReference>
<dbReference type="CDD" id="cd02947">
    <property type="entry name" value="TRX_family"/>
    <property type="match status" value="1"/>
</dbReference>
<dbReference type="EMBL" id="QTJW01000002">
    <property type="protein sequence ID" value="RGD72090.1"/>
    <property type="molecule type" value="Genomic_DNA"/>
</dbReference>
<feature type="site" description="Deprotonates C-terminal active site Cys" evidence="8">
    <location>
        <position position="22"/>
    </location>
</feature>
<accession>A0A174FLM0</accession>
<feature type="site" description="Contributes to redox potential value" evidence="8">
    <location>
        <position position="29"/>
    </location>
</feature>
<keyword evidence="4" id="KW-0249">Electron transport</keyword>
<gene>
    <name evidence="11" type="primary">trx</name>
    <name evidence="12" type="ORF">DWX31_03390</name>
    <name evidence="14" type="ORF">DXC39_08505</name>
    <name evidence="13" type="ORF">DXD79_24475</name>
    <name evidence="11" type="ORF">ERS852407_02977</name>
</gene>
<evidence type="ECO:0000313" key="14">
    <source>
        <dbReference type="EMBL" id="RGM07092.1"/>
    </source>
</evidence>
<dbReference type="InterPro" id="IPR017937">
    <property type="entry name" value="Thioredoxin_CS"/>
</dbReference>
<evidence type="ECO:0000256" key="2">
    <source>
        <dbReference type="ARBA" id="ARBA00020570"/>
    </source>
</evidence>
<keyword evidence="3" id="KW-0813">Transport</keyword>
<evidence type="ECO:0000313" key="11">
    <source>
        <dbReference type="EMBL" id="CUO49035.1"/>
    </source>
</evidence>
<reference evidence="11 15" key="1">
    <citation type="submission" date="2015-09" db="EMBL/GenBank/DDBJ databases">
        <authorList>
            <consortium name="Pathogen Informatics"/>
        </authorList>
    </citation>
    <scope>NUCLEOTIDE SEQUENCE [LARGE SCALE GENOMIC DNA]</scope>
    <source>
        <strain evidence="11 15">2789STDY5608850</strain>
    </source>
</reference>
<dbReference type="EMBL" id="CYZE01000007">
    <property type="protein sequence ID" value="CUO49035.1"/>
    <property type="molecule type" value="Genomic_DNA"/>
</dbReference>
<dbReference type="PIRSF" id="PIRSF000077">
    <property type="entry name" value="Thioredoxin"/>
    <property type="match status" value="1"/>
</dbReference>
<dbReference type="InterPro" id="IPR013766">
    <property type="entry name" value="Thioredoxin_domain"/>
</dbReference>
<evidence type="ECO:0000256" key="7">
    <source>
        <dbReference type="PIRNR" id="PIRNR000077"/>
    </source>
</evidence>
<name>A0A174FLM0_9FIRM</name>
<dbReference type="InterPro" id="IPR005746">
    <property type="entry name" value="Thioredoxin"/>
</dbReference>